<dbReference type="HOGENOM" id="CLU_1594532_0_0_1"/>
<accession>I6ND56</accession>
<name>I6ND56_ERECY</name>
<protein>
    <submittedName>
        <fullName evidence="1">Uncharacterized protein</fullName>
    </submittedName>
</protein>
<evidence type="ECO:0000313" key="1">
    <source>
        <dbReference type="EMBL" id="AET39998.1"/>
    </source>
</evidence>
<dbReference type="AlphaFoldDB" id="I6ND56"/>
<reference evidence="1 2" key="1">
    <citation type="journal article" date="2011" name="G3 (Bethesda)">
        <title>Genome evolution in the Eremothecium clade of the Saccharomyces complex revealed by comparative genomics.</title>
        <authorList>
            <person name="Wendland J."/>
            <person name="Walther A."/>
        </authorList>
    </citation>
    <scope>NUCLEOTIDE SEQUENCE [LARGE SCALE GENOMIC DNA]</scope>
    <source>
        <strain evidence="2">CBS 270.75 / DBVPG 7215 / KCTC 17166 / NRRL Y-17582</strain>
    </source>
</reference>
<dbReference type="EMBL" id="CP002501">
    <property type="protein sequence ID" value="AET39998.1"/>
    <property type="molecule type" value="Genomic_DNA"/>
</dbReference>
<keyword evidence="2" id="KW-1185">Reference proteome</keyword>
<dbReference type="InParanoid" id="I6ND56"/>
<organism evidence="1 2">
    <name type="scientific">Eremothecium cymbalariae (strain CBS 270.75 / DBVPG 7215 / KCTC 17166 / NRRL Y-17582)</name>
    <name type="common">Yeast</name>
    <dbReference type="NCBI Taxonomy" id="931890"/>
    <lineage>
        <taxon>Eukaryota</taxon>
        <taxon>Fungi</taxon>
        <taxon>Dikarya</taxon>
        <taxon>Ascomycota</taxon>
        <taxon>Saccharomycotina</taxon>
        <taxon>Saccharomycetes</taxon>
        <taxon>Saccharomycetales</taxon>
        <taxon>Saccharomycetaceae</taxon>
        <taxon>Eremothecium</taxon>
    </lineage>
</organism>
<dbReference type="KEGG" id="erc:Ecym_5230"/>
<evidence type="ECO:0000313" key="2">
    <source>
        <dbReference type="Proteomes" id="UP000006790"/>
    </source>
</evidence>
<dbReference type="RefSeq" id="XP_003646815.1">
    <property type="nucleotide sequence ID" value="XM_003646767.1"/>
</dbReference>
<gene>
    <name evidence="1" type="ordered locus">Ecym_5230</name>
</gene>
<dbReference type="Proteomes" id="UP000006790">
    <property type="component" value="Chromosome 5"/>
</dbReference>
<sequence length="167" mass="18471">MPTITTGFQQNPPLSSCLAHASSTCLCRAVRQPAHTNLSCNTTQTWKRKTKSTPSIFRKTTYCCAALRCCRGPSPWLPESCGRSAVTQRSREPSNTMRTIRSISIPDRLSVGIVRPRLRVSFRTSGRQPQGAYARIHNSVTCWPYKGSTGGLERDLLPGYARSAPDK</sequence>
<dbReference type="GeneID" id="11471919"/>
<proteinExistence type="predicted"/>